<evidence type="ECO:0000259" key="2">
    <source>
        <dbReference type="PROSITE" id="PS50217"/>
    </source>
</evidence>
<organism evidence="3 4">
    <name type="scientific">Verruconis gallopava</name>
    <dbReference type="NCBI Taxonomy" id="253628"/>
    <lineage>
        <taxon>Eukaryota</taxon>
        <taxon>Fungi</taxon>
        <taxon>Dikarya</taxon>
        <taxon>Ascomycota</taxon>
        <taxon>Pezizomycotina</taxon>
        <taxon>Dothideomycetes</taxon>
        <taxon>Pleosporomycetidae</taxon>
        <taxon>Venturiales</taxon>
        <taxon>Sympoventuriaceae</taxon>
        <taxon>Verruconis</taxon>
    </lineage>
</organism>
<evidence type="ECO:0000256" key="1">
    <source>
        <dbReference type="SAM" id="MobiDB-lite"/>
    </source>
</evidence>
<dbReference type="VEuPathDB" id="FungiDB:PV09_04351"/>
<dbReference type="Proteomes" id="UP000053259">
    <property type="component" value="Unassembled WGS sequence"/>
</dbReference>
<dbReference type="SUPFAM" id="SSF57959">
    <property type="entry name" value="Leucine zipper domain"/>
    <property type="match status" value="1"/>
</dbReference>
<evidence type="ECO:0000313" key="4">
    <source>
        <dbReference type="Proteomes" id="UP000053259"/>
    </source>
</evidence>
<dbReference type="InterPro" id="IPR004827">
    <property type="entry name" value="bZIP"/>
</dbReference>
<dbReference type="InterPro" id="IPR031106">
    <property type="entry name" value="C/EBP"/>
</dbReference>
<dbReference type="PANTHER" id="PTHR23334">
    <property type="entry name" value="CCAAT/ENHANCER BINDING PROTEIN"/>
    <property type="match status" value="1"/>
</dbReference>
<dbReference type="STRING" id="253628.A0A0D2ACI9"/>
<dbReference type="PROSITE" id="PS50217">
    <property type="entry name" value="BZIP"/>
    <property type="match status" value="1"/>
</dbReference>
<dbReference type="CDD" id="cd14705">
    <property type="entry name" value="bZIP_Zip1"/>
    <property type="match status" value="1"/>
</dbReference>
<accession>A0A0D2ACI9</accession>
<dbReference type="GO" id="GO:0000978">
    <property type="term" value="F:RNA polymerase II cis-regulatory region sequence-specific DNA binding"/>
    <property type="evidence" value="ECO:0007669"/>
    <property type="project" value="TreeGrafter"/>
</dbReference>
<dbReference type="OrthoDB" id="1939598at2759"/>
<reference evidence="3 4" key="1">
    <citation type="submission" date="2015-01" db="EMBL/GenBank/DDBJ databases">
        <title>The Genome Sequence of Ochroconis gallopava CBS43764.</title>
        <authorList>
            <consortium name="The Broad Institute Genomics Platform"/>
            <person name="Cuomo C."/>
            <person name="de Hoog S."/>
            <person name="Gorbushina A."/>
            <person name="Stielow B."/>
            <person name="Teixiera M."/>
            <person name="Abouelleil A."/>
            <person name="Chapman S.B."/>
            <person name="Priest M."/>
            <person name="Young S.K."/>
            <person name="Wortman J."/>
            <person name="Nusbaum C."/>
            <person name="Birren B."/>
        </authorList>
    </citation>
    <scope>NUCLEOTIDE SEQUENCE [LARGE SCALE GENOMIC DNA]</scope>
    <source>
        <strain evidence="3 4">CBS 43764</strain>
    </source>
</reference>
<dbReference type="GO" id="GO:0000981">
    <property type="term" value="F:DNA-binding transcription factor activity, RNA polymerase II-specific"/>
    <property type="evidence" value="ECO:0007669"/>
    <property type="project" value="TreeGrafter"/>
</dbReference>
<name>A0A0D2ACI9_9PEZI</name>
<evidence type="ECO:0000313" key="3">
    <source>
        <dbReference type="EMBL" id="KIW04603.1"/>
    </source>
</evidence>
<gene>
    <name evidence="3" type="ORF">PV09_04351</name>
</gene>
<feature type="compositionally biased region" description="Basic and acidic residues" evidence="1">
    <location>
        <begin position="123"/>
        <end position="133"/>
    </location>
</feature>
<keyword evidence="4" id="KW-1185">Reference proteome</keyword>
<dbReference type="InParanoid" id="A0A0D2ACI9"/>
<feature type="domain" description="BZIP" evidence="2">
    <location>
        <begin position="102"/>
        <end position="161"/>
    </location>
</feature>
<dbReference type="Pfam" id="PF07716">
    <property type="entry name" value="bZIP_2"/>
    <property type="match status" value="1"/>
</dbReference>
<dbReference type="InterPro" id="IPR046347">
    <property type="entry name" value="bZIP_sf"/>
</dbReference>
<dbReference type="RefSeq" id="XP_016214472.1">
    <property type="nucleotide sequence ID" value="XM_016357680.1"/>
</dbReference>
<sequence>MDTRLWHLPSAFFVRFDPVAMTLTVAPDQQVPHPPLTDSSLSFLPLFPSSQDIEQQDALSHTELYNYPPPSHIPYAESTASAASYNLSPAEDESSPKPALDEEKRRRNLAASARFRQKKKLHEQRLEQHTKELRDKANKLEERVAHLEKENAFLKALLTDKEIDNSLQGRKTFYEYATLIAEGEL</sequence>
<dbReference type="AlphaFoldDB" id="A0A0D2ACI9"/>
<dbReference type="Gene3D" id="1.20.5.170">
    <property type="match status" value="1"/>
</dbReference>
<feature type="region of interest" description="Disordered" evidence="1">
    <location>
        <begin position="83"/>
        <end position="133"/>
    </location>
</feature>
<dbReference type="GO" id="GO:0006351">
    <property type="term" value="P:DNA-templated transcription"/>
    <property type="evidence" value="ECO:0007669"/>
    <property type="project" value="InterPro"/>
</dbReference>
<proteinExistence type="predicted"/>
<dbReference type="GeneID" id="27312324"/>
<dbReference type="PANTHER" id="PTHR23334:SF20">
    <property type="entry name" value="BASIC LEUCINE ZIPPER 24"/>
    <property type="match status" value="1"/>
</dbReference>
<protein>
    <recommendedName>
        <fullName evidence="2">BZIP domain-containing protein</fullName>
    </recommendedName>
</protein>
<dbReference type="HOGENOM" id="CLU_1462423_0_0_1"/>
<dbReference type="EMBL" id="KN847540">
    <property type="protein sequence ID" value="KIW04603.1"/>
    <property type="molecule type" value="Genomic_DNA"/>
</dbReference>